<dbReference type="EMBL" id="WJEC01007571">
    <property type="protein sequence ID" value="KAF7469941.1"/>
    <property type="molecule type" value="Genomic_DNA"/>
</dbReference>
<proteinExistence type="predicted"/>
<name>A0A5E4CT80_MARMO</name>
<evidence type="ECO:0000256" key="3">
    <source>
        <dbReference type="SAM" id="SignalP"/>
    </source>
</evidence>
<dbReference type="AlphaFoldDB" id="A0A5E4CT80"/>
<reference evidence="4" key="2">
    <citation type="submission" date="2020-08" db="EMBL/GenBank/DDBJ databases">
        <authorList>
            <person name="Shumante A."/>
            <person name="Zimin A.V."/>
            <person name="Puiu D."/>
            <person name="Salzberg S.L."/>
        </authorList>
    </citation>
    <scope>NUCLEOTIDE SEQUENCE</scope>
    <source>
        <strain evidence="4">WC2-LM</strain>
        <tissue evidence="4">Liver</tissue>
    </source>
</reference>
<protein>
    <submittedName>
        <fullName evidence="5">Uncharacterized protein</fullName>
    </submittedName>
</protein>
<evidence type="ECO:0000313" key="5">
    <source>
        <dbReference type="EMBL" id="VTJ84359.1"/>
    </source>
</evidence>
<gene>
    <name evidence="4" type="ORF">GHT09_018631</name>
    <name evidence="5" type="ORF">MONAX_5E026813</name>
</gene>
<feature type="chain" id="PRO_5036367812" evidence="3">
    <location>
        <begin position="18"/>
        <end position="136"/>
    </location>
</feature>
<evidence type="ECO:0000313" key="4">
    <source>
        <dbReference type="EMBL" id="KAF7469941.1"/>
    </source>
</evidence>
<accession>A0A5E4CT80</accession>
<keyword evidence="3" id="KW-0732">Signal</keyword>
<reference evidence="5" key="1">
    <citation type="submission" date="2019-04" db="EMBL/GenBank/DDBJ databases">
        <authorList>
            <person name="Alioto T."/>
            <person name="Alioto T."/>
        </authorList>
    </citation>
    <scope>NUCLEOTIDE SEQUENCE [LARGE SCALE GENOMIC DNA]</scope>
</reference>
<dbReference type="EMBL" id="CABDUW010001863">
    <property type="protein sequence ID" value="VTJ84359.1"/>
    <property type="molecule type" value="Genomic_DNA"/>
</dbReference>
<sequence>MAFTFAAFCYMLSLVLCAALIFFAIWHVSNPQRGVGGLGSKPGVPACYSLQIPCPGAGDRSPNSEARRRSNAGRALGTLTGGGGILGAQDSAPSPGPSGESGAGEKWLPPHPAYSFLLSSSRARGRGRSASVGPGN</sequence>
<feature type="region of interest" description="Disordered" evidence="1">
    <location>
        <begin position="56"/>
        <end position="110"/>
    </location>
</feature>
<evidence type="ECO:0000256" key="2">
    <source>
        <dbReference type="SAM" id="Phobius"/>
    </source>
</evidence>
<evidence type="ECO:0000256" key="1">
    <source>
        <dbReference type="SAM" id="MobiDB-lite"/>
    </source>
</evidence>
<feature type="signal peptide" evidence="3">
    <location>
        <begin position="1"/>
        <end position="17"/>
    </location>
</feature>
<feature type="compositionally biased region" description="Low complexity" evidence="1">
    <location>
        <begin position="87"/>
        <end position="100"/>
    </location>
</feature>
<feature type="transmembrane region" description="Helical" evidence="2">
    <location>
        <begin position="7"/>
        <end position="26"/>
    </location>
</feature>
<keyword evidence="2" id="KW-0812">Transmembrane</keyword>
<keyword evidence="2" id="KW-0472">Membrane</keyword>
<organism evidence="5">
    <name type="scientific">Marmota monax</name>
    <name type="common">Woodchuck</name>
    <dbReference type="NCBI Taxonomy" id="9995"/>
    <lineage>
        <taxon>Eukaryota</taxon>
        <taxon>Metazoa</taxon>
        <taxon>Chordata</taxon>
        <taxon>Craniata</taxon>
        <taxon>Vertebrata</taxon>
        <taxon>Euteleostomi</taxon>
        <taxon>Mammalia</taxon>
        <taxon>Eutheria</taxon>
        <taxon>Euarchontoglires</taxon>
        <taxon>Glires</taxon>
        <taxon>Rodentia</taxon>
        <taxon>Sciuromorpha</taxon>
        <taxon>Sciuridae</taxon>
        <taxon>Xerinae</taxon>
        <taxon>Marmotini</taxon>
        <taxon>Marmota</taxon>
    </lineage>
</organism>
<keyword evidence="2" id="KW-1133">Transmembrane helix</keyword>
<dbReference type="Proteomes" id="UP000662637">
    <property type="component" value="Unassembled WGS sequence"/>
</dbReference>